<keyword evidence="1" id="KW-1133">Transmembrane helix</keyword>
<protein>
    <recommendedName>
        <fullName evidence="4">PH domain-containing protein</fullName>
    </recommendedName>
</protein>
<dbReference type="EMBL" id="VBOZ01000008">
    <property type="protein sequence ID" value="TMQ66607.1"/>
    <property type="molecule type" value="Genomic_DNA"/>
</dbReference>
<keyword evidence="1" id="KW-0472">Membrane</keyword>
<evidence type="ECO:0000313" key="2">
    <source>
        <dbReference type="EMBL" id="TMQ66607.1"/>
    </source>
</evidence>
<feature type="transmembrane region" description="Helical" evidence="1">
    <location>
        <begin position="50"/>
        <end position="69"/>
    </location>
</feature>
<sequence length="149" mass="16513">MAEPHEERPRKAGELSWTAWPARERPLAAAVLIVAAVVLGMLVKKGTDDSFLGVAAPGFVLASLSSFLLPTSYRLTKESLEVRSLGVSRVRPWTEMRRMTVDRTGVFLSPFDRRNWLEAYRGVRLLFGGNRDQVVAFVEARIGRGAAEA</sequence>
<evidence type="ECO:0008006" key="4">
    <source>
        <dbReference type="Google" id="ProtNLM"/>
    </source>
</evidence>
<dbReference type="AlphaFoldDB" id="A0A538TSL2"/>
<comment type="caution">
    <text evidence="2">The sequence shown here is derived from an EMBL/GenBank/DDBJ whole genome shotgun (WGS) entry which is preliminary data.</text>
</comment>
<proteinExistence type="predicted"/>
<accession>A0A538TSL2</accession>
<evidence type="ECO:0000256" key="1">
    <source>
        <dbReference type="SAM" id="Phobius"/>
    </source>
</evidence>
<evidence type="ECO:0000313" key="3">
    <source>
        <dbReference type="Proteomes" id="UP000317691"/>
    </source>
</evidence>
<dbReference type="Proteomes" id="UP000317691">
    <property type="component" value="Unassembled WGS sequence"/>
</dbReference>
<name>A0A538TSL2_UNCEI</name>
<feature type="transmembrane region" description="Helical" evidence="1">
    <location>
        <begin position="27"/>
        <end position="44"/>
    </location>
</feature>
<gene>
    <name evidence="2" type="ORF">E6K79_01410</name>
</gene>
<keyword evidence="1" id="KW-0812">Transmembrane</keyword>
<reference evidence="2 3" key="1">
    <citation type="journal article" date="2019" name="Nat. Microbiol.">
        <title>Mediterranean grassland soil C-N compound turnover is dependent on rainfall and depth, and is mediated by genomically divergent microorganisms.</title>
        <authorList>
            <person name="Diamond S."/>
            <person name="Andeer P.F."/>
            <person name="Li Z."/>
            <person name="Crits-Christoph A."/>
            <person name="Burstein D."/>
            <person name="Anantharaman K."/>
            <person name="Lane K.R."/>
            <person name="Thomas B.C."/>
            <person name="Pan C."/>
            <person name="Northen T.R."/>
            <person name="Banfield J.F."/>
        </authorList>
    </citation>
    <scope>NUCLEOTIDE SEQUENCE [LARGE SCALE GENOMIC DNA]</scope>
    <source>
        <strain evidence="2">WS_9</strain>
    </source>
</reference>
<organism evidence="2 3">
    <name type="scientific">Eiseniibacteriota bacterium</name>
    <dbReference type="NCBI Taxonomy" id="2212470"/>
    <lineage>
        <taxon>Bacteria</taxon>
        <taxon>Candidatus Eiseniibacteriota</taxon>
    </lineage>
</organism>